<reference evidence="2 3" key="1">
    <citation type="journal article" date="2019" name="Int. J. Syst. Evol. Microbiol.">
        <title>The Global Catalogue of Microorganisms (GCM) 10K type strain sequencing project: providing services to taxonomists for standard genome sequencing and annotation.</title>
        <authorList>
            <consortium name="The Broad Institute Genomics Platform"/>
            <consortium name="The Broad Institute Genome Sequencing Center for Infectious Disease"/>
            <person name="Wu L."/>
            <person name="Ma J."/>
        </authorList>
    </citation>
    <scope>NUCLEOTIDE SEQUENCE [LARGE SCALE GENOMIC DNA]</scope>
    <source>
        <strain evidence="2 3">JCM 11117</strain>
    </source>
</reference>
<proteinExistence type="predicted"/>
<dbReference type="PANTHER" id="PTHR33164">
    <property type="entry name" value="TRANSCRIPTIONAL REGULATOR, MARR FAMILY"/>
    <property type="match status" value="1"/>
</dbReference>
<organism evidence="2 3">
    <name type="scientific">Pseudonocardia zijingensis</name>
    <dbReference type="NCBI Taxonomy" id="153376"/>
    <lineage>
        <taxon>Bacteria</taxon>
        <taxon>Bacillati</taxon>
        <taxon>Actinomycetota</taxon>
        <taxon>Actinomycetes</taxon>
        <taxon>Pseudonocardiales</taxon>
        <taxon>Pseudonocardiaceae</taxon>
        <taxon>Pseudonocardia</taxon>
    </lineage>
</organism>
<comment type="caution">
    <text evidence="2">The sequence shown here is derived from an EMBL/GenBank/DDBJ whole genome shotgun (WGS) entry which is preliminary data.</text>
</comment>
<evidence type="ECO:0000313" key="2">
    <source>
        <dbReference type="EMBL" id="GAA0924798.1"/>
    </source>
</evidence>
<dbReference type="InterPro" id="IPR036390">
    <property type="entry name" value="WH_DNA-bd_sf"/>
</dbReference>
<dbReference type="PROSITE" id="PS50995">
    <property type="entry name" value="HTH_MARR_2"/>
    <property type="match status" value="1"/>
</dbReference>
<keyword evidence="3" id="KW-1185">Reference proteome</keyword>
<dbReference type="InterPro" id="IPR000835">
    <property type="entry name" value="HTH_MarR-typ"/>
</dbReference>
<dbReference type="PANTHER" id="PTHR33164:SF99">
    <property type="entry name" value="MARR FAMILY REGULATORY PROTEIN"/>
    <property type="match status" value="1"/>
</dbReference>
<feature type="domain" description="HTH marR-type" evidence="1">
    <location>
        <begin position="12"/>
        <end position="150"/>
    </location>
</feature>
<name>A0ABN1P9D9_9PSEU</name>
<dbReference type="Pfam" id="PF12802">
    <property type="entry name" value="MarR_2"/>
    <property type="match status" value="1"/>
</dbReference>
<dbReference type="InterPro" id="IPR036388">
    <property type="entry name" value="WH-like_DNA-bd_sf"/>
</dbReference>
<dbReference type="RefSeq" id="WP_343939275.1">
    <property type="nucleotide sequence ID" value="NZ_BAAAHP010000024.1"/>
</dbReference>
<dbReference type="Proteomes" id="UP001499967">
    <property type="component" value="Unassembled WGS sequence"/>
</dbReference>
<gene>
    <name evidence="2" type="ORF">GCM10009559_09400</name>
</gene>
<evidence type="ECO:0000259" key="1">
    <source>
        <dbReference type="PROSITE" id="PS50995"/>
    </source>
</evidence>
<dbReference type="Gene3D" id="1.10.10.10">
    <property type="entry name" value="Winged helix-like DNA-binding domain superfamily/Winged helix DNA-binding domain"/>
    <property type="match status" value="1"/>
</dbReference>
<sequence>MQTTERASWLDEEELSTWLALVGVLIKLPAALDDQLQRDAGMNHFEYLAMMALSRHEGHRVRMSELAVLTNGSLSRLSQVISRLEKRGWVRREPDPTDGRCTLAILTADGLAKLVDTIPGNAEAIRRLVFEPLTKAQSRQLREIAHRIIRTIDPAFADRKGIGEPPAKNCCC</sequence>
<dbReference type="SUPFAM" id="SSF46785">
    <property type="entry name" value="Winged helix' DNA-binding domain"/>
    <property type="match status" value="1"/>
</dbReference>
<protein>
    <submittedName>
        <fullName evidence="2">MarR family winged helix-turn-helix transcriptional regulator</fullName>
    </submittedName>
</protein>
<dbReference type="EMBL" id="BAAAHP010000024">
    <property type="protein sequence ID" value="GAA0924798.1"/>
    <property type="molecule type" value="Genomic_DNA"/>
</dbReference>
<dbReference type="SMART" id="SM00347">
    <property type="entry name" value="HTH_MARR"/>
    <property type="match status" value="1"/>
</dbReference>
<dbReference type="InterPro" id="IPR039422">
    <property type="entry name" value="MarR/SlyA-like"/>
</dbReference>
<evidence type="ECO:0000313" key="3">
    <source>
        <dbReference type="Proteomes" id="UP001499967"/>
    </source>
</evidence>
<accession>A0ABN1P9D9</accession>